<gene>
    <name evidence="10" type="ordered locus">Tmar_1297</name>
</gene>
<name>E6SLW1_THEM7</name>
<protein>
    <submittedName>
        <fullName evidence="10">Germination protein, Ger(X)C family</fullName>
    </submittedName>
</protein>
<proteinExistence type="inferred from homology"/>
<evidence type="ECO:0000256" key="2">
    <source>
        <dbReference type="ARBA" id="ARBA00007886"/>
    </source>
</evidence>
<accession>E6SLW1</accession>
<dbReference type="Pfam" id="PF25198">
    <property type="entry name" value="Spore_GerAC_N"/>
    <property type="match status" value="1"/>
</dbReference>
<dbReference type="GO" id="GO:0009847">
    <property type="term" value="P:spore germination"/>
    <property type="evidence" value="ECO:0007669"/>
    <property type="project" value="InterPro"/>
</dbReference>
<keyword evidence="6" id="KW-0564">Palmitate</keyword>
<evidence type="ECO:0000256" key="1">
    <source>
        <dbReference type="ARBA" id="ARBA00004635"/>
    </source>
</evidence>
<dbReference type="InterPro" id="IPR046953">
    <property type="entry name" value="Spore_GerAC-like_C"/>
</dbReference>
<dbReference type="InterPro" id="IPR057336">
    <property type="entry name" value="GerAC_N"/>
</dbReference>
<dbReference type="Proteomes" id="UP000008915">
    <property type="component" value="Chromosome"/>
</dbReference>
<evidence type="ECO:0000259" key="9">
    <source>
        <dbReference type="Pfam" id="PF25198"/>
    </source>
</evidence>
<evidence type="ECO:0000313" key="10">
    <source>
        <dbReference type="EMBL" id="ADU51410.1"/>
    </source>
</evidence>
<keyword evidence="5" id="KW-0472">Membrane</keyword>
<comment type="similarity">
    <text evidence="2">Belongs to the GerABKC lipoprotein family.</text>
</comment>
<comment type="subcellular location">
    <subcellularLocation>
        <location evidence="1">Membrane</location>
        <topology evidence="1">Lipid-anchor</topology>
    </subcellularLocation>
</comment>
<feature type="domain" description="Spore germination protein N-terminal" evidence="9">
    <location>
        <begin position="25"/>
        <end position="202"/>
    </location>
</feature>
<dbReference type="RefSeq" id="WP_013495715.1">
    <property type="nucleotide sequence ID" value="NC_014831.1"/>
</dbReference>
<feature type="domain" description="Spore germination GerAC-like C-terminal" evidence="8">
    <location>
        <begin position="214"/>
        <end position="370"/>
    </location>
</feature>
<dbReference type="AlphaFoldDB" id="E6SLW1"/>
<evidence type="ECO:0000256" key="5">
    <source>
        <dbReference type="ARBA" id="ARBA00023136"/>
    </source>
</evidence>
<sequence length="373" mass="41443">MRGAKGRALAVLLLAALLLTGCWDLEEIDRRTVVLGLAFDTARDGGWRMLATVPDPRALVPSGGTAIGPQPREPAFVVLETRGRTATENLARLRDITSRELFLGQVLVVGVSERLARQGVGSLLEFLMNDTDIPRAAWFVVGAGDPLRAMAVKPPQQTFPEFYLDDAFRARGKPAGALAVPYWRVWVTSLRPGQDVVVPVVEPGPRGQMRVARVAAFRNNHLVGILTERETWLLAVLRDARNTLWQVDLGGGRRIALRPLGVDTRIAALAPASTGAPRFRYDVTLNAALFEAHRMTGIRPEPYERAARRDLTRALEALIRRLQAMGSDPLGFGERWRIAHPRRFQAATWHRQWRDAQVEVRVRVNVTRGGAFR</sequence>
<dbReference type="InterPro" id="IPR038501">
    <property type="entry name" value="Spore_GerAC_C_sf"/>
</dbReference>
<evidence type="ECO:0000313" key="11">
    <source>
        <dbReference type="Proteomes" id="UP000008915"/>
    </source>
</evidence>
<evidence type="ECO:0000256" key="6">
    <source>
        <dbReference type="ARBA" id="ARBA00023139"/>
    </source>
</evidence>
<dbReference type="InterPro" id="IPR008844">
    <property type="entry name" value="Spore_GerAC-like"/>
</dbReference>
<keyword evidence="7" id="KW-0449">Lipoprotein</keyword>
<evidence type="ECO:0000256" key="3">
    <source>
        <dbReference type="ARBA" id="ARBA00022544"/>
    </source>
</evidence>
<reference evidence="11" key="2">
    <citation type="journal article" date="2010" name="Stand. Genomic Sci.">
        <title>Complete genome sequence of Thermaerobacter marianensis type strain (7p75aT).</title>
        <authorList>
            <person name="Han C."/>
            <person name="Gu W."/>
            <person name="Zhang X."/>
            <person name="Lapidus A."/>
            <person name="Nolan M."/>
            <person name="Copeland A."/>
            <person name="Lucas S."/>
            <person name="Glavina Del Rio T."/>
            <person name="Tice H."/>
            <person name="Cheng J."/>
            <person name="Tapia R."/>
            <person name="Goodwin L."/>
            <person name="Pitluck S."/>
            <person name="Pagani I."/>
            <person name="Ivanova N."/>
            <person name="Mavromatis K."/>
            <person name="Mikhailova N."/>
            <person name="Pati A."/>
            <person name="Chen A."/>
            <person name="Palaniappan K."/>
            <person name="Land M."/>
            <person name="Hauser L."/>
            <person name="Chang Y."/>
            <person name="Jeffries C."/>
            <person name="Schneider S."/>
            <person name="Rohde M."/>
            <person name="Goker M."/>
            <person name="Pukall R."/>
            <person name="Woyke T."/>
            <person name="Bristow J."/>
            <person name="Eisen J."/>
            <person name="Markowitz V."/>
            <person name="Hugenholtz P."/>
            <person name="Kyrpides N."/>
            <person name="Klenk H."/>
            <person name="Detter J."/>
        </authorList>
    </citation>
    <scope>NUCLEOTIDE SEQUENCE [LARGE SCALE GENOMIC DNA]</scope>
    <source>
        <strain evidence="11">ATCC 700841 / DSM 12885 / JCM 10246 / 7p75a</strain>
    </source>
</reference>
<dbReference type="PANTHER" id="PTHR35789:SF1">
    <property type="entry name" value="SPORE GERMINATION PROTEIN B3"/>
    <property type="match status" value="1"/>
</dbReference>
<dbReference type="NCBIfam" id="TIGR02887">
    <property type="entry name" value="spore_ger_x_C"/>
    <property type="match status" value="1"/>
</dbReference>
<dbReference type="PROSITE" id="PS51257">
    <property type="entry name" value="PROKAR_LIPOPROTEIN"/>
    <property type="match status" value="1"/>
</dbReference>
<dbReference type="Gene3D" id="3.30.300.210">
    <property type="entry name" value="Nutrient germinant receptor protein C, domain 3"/>
    <property type="match status" value="1"/>
</dbReference>
<dbReference type="OrthoDB" id="2569624at2"/>
<dbReference type="EMBL" id="CP002344">
    <property type="protein sequence ID" value="ADU51410.1"/>
    <property type="molecule type" value="Genomic_DNA"/>
</dbReference>
<keyword evidence="3" id="KW-0309">Germination</keyword>
<dbReference type="Pfam" id="PF05504">
    <property type="entry name" value="Spore_GerAC"/>
    <property type="match status" value="1"/>
</dbReference>
<dbReference type="KEGG" id="tmr:Tmar_1297"/>
<dbReference type="HOGENOM" id="CLU_051140_0_2_9"/>
<keyword evidence="11" id="KW-1185">Reference proteome</keyword>
<dbReference type="STRING" id="644966.Tmar_1297"/>
<keyword evidence="4" id="KW-0732">Signal</keyword>
<organism evidence="10 11">
    <name type="scientific">Thermaerobacter marianensis (strain ATCC 700841 / DSM 12885 / JCM 10246 / 7p75a)</name>
    <dbReference type="NCBI Taxonomy" id="644966"/>
    <lineage>
        <taxon>Bacteria</taxon>
        <taxon>Bacillati</taxon>
        <taxon>Bacillota</taxon>
        <taxon>Clostridia</taxon>
        <taxon>Eubacteriales</taxon>
        <taxon>Clostridiales Family XVII. Incertae Sedis</taxon>
        <taxon>Thermaerobacter</taxon>
    </lineage>
</organism>
<evidence type="ECO:0000256" key="7">
    <source>
        <dbReference type="ARBA" id="ARBA00023288"/>
    </source>
</evidence>
<evidence type="ECO:0000256" key="4">
    <source>
        <dbReference type="ARBA" id="ARBA00022729"/>
    </source>
</evidence>
<dbReference type="PANTHER" id="PTHR35789">
    <property type="entry name" value="SPORE GERMINATION PROTEIN B3"/>
    <property type="match status" value="1"/>
</dbReference>
<evidence type="ECO:0000259" key="8">
    <source>
        <dbReference type="Pfam" id="PF05504"/>
    </source>
</evidence>
<reference evidence="10 11" key="1">
    <citation type="journal article" date="2010" name="Stand. Genomic Sci.">
        <title>Complete genome sequence of Thermaerobacter marianensis type strain (7p75a).</title>
        <authorList>
            <person name="Han C."/>
            <person name="Gu W."/>
            <person name="Zhang X."/>
            <person name="Lapidus A."/>
            <person name="Nolan M."/>
            <person name="Copeland A."/>
            <person name="Lucas S."/>
            <person name="Del Rio T.G."/>
            <person name="Tice H."/>
            <person name="Cheng J.F."/>
            <person name="Tapia R."/>
            <person name="Goodwin L."/>
            <person name="Pitluck S."/>
            <person name="Pagani I."/>
            <person name="Ivanova N."/>
            <person name="Mavromatis K."/>
            <person name="Mikhailova N."/>
            <person name="Pati A."/>
            <person name="Chen A."/>
            <person name="Palaniappan K."/>
            <person name="Land M."/>
            <person name="Hauser L."/>
            <person name="Chang Y.J."/>
            <person name="Jeffries C.D."/>
            <person name="Schneider S."/>
            <person name="Rohde M."/>
            <person name="Goker M."/>
            <person name="Pukall R."/>
            <person name="Woyke T."/>
            <person name="Bristow J."/>
            <person name="Eisen J.A."/>
            <person name="Markowitz V."/>
            <person name="Hugenholtz P."/>
            <person name="Kyrpides N.C."/>
            <person name="Klenk H.P."/>
            <person name="Detter J.C."/>
        </authorList>
    </citation>
    <scope>NUCLEOTIDE SEQUENCE [LARGE SCALE GENOMIC DNA]</scope>
    <source>
        <strain evidence="11">ATCC 700841 / DSM 12885 / JCM 10246 / 7p75a</strain>
    </source>
</reference>
<dbReference type="GO" id="GO:0016020">
    <property type="term" value="C:membrane"/>
    <property type="evidence" value="ECO:0007669"/>
    <property type="project" value="UniProtKB-SubCell"/>
</dbReference>